<keyword evidence="3" id="KW-1185">Reference proteome</keyword>
<protein>
    <recommendedName>
        <fullName evidence="4">Glycosyltransferase RgtA/B/C/D-like domain-containing protein</fullName>
    </recommendedName>
</protein>
<dbReference type="Proteomes" id="UP000654345">
    <property type="component" value="Unassembled WGS sequence"/>
</dbReference>
<dbReference type="EMBL" id="BNJG01000001">
    <property type="protein sequence ID" value="GHO53986.1"/>
    <property type="molecule type" value="Genomic_DNA"/>
</dbReference>
<feature type="transmembrane region" description="Helical" evidence="1">
    <location>
        <begin position="146"/>
        <end position="163"/>
    </location>
</feature>
<organism evidence="2 3">
    <name type="scientific">Ktedonobacter robiniae</name>
    <dbReference type="NCBI Taxonomy" id="2778365"/>
    <lineage>
        <taxon>Bacteria</taxon>
        <taxon>Bacillati</taxon>
        <taxon>Chloroflexota</taxon>
        <taxon>Ktedonobacteria</taxon>
        <taxon>Ktedonobacterales</taxon>
        <taxon>Ktedonobacteraceae</taxon>
        <taxon>Ktedonobacter</taxon>
    </lineage>
</organism>
<feature type="transmembrane region" description="Helical" evidence="1">
    <location>
        <begin position="79"/>
        <end position="105"/>
    </location>
</feature>
<keyword evidence="1" id="KW-1133">Transmembrane helix</keyword>
<accession>A0ABQ3UMV2</accession>
<keyword evidence="1" id="KW-0812">Transmembrane</keyword>
<feature type="transmembrane region" description="Helical" evidence="1">
    <location>
        <begin position="386"/>
        <end position="404"/>
    </location>
</feature>
<feature type="transmembrane region" description="Helical" evidence="1">
    <location>
        <begin position="313"/>
        <end position="335"/>
    </location>
</feature>
<sequence>MLFLKRFRIGISELILLALVVVAIVLRMALISLNWPTTNSDESVIDLMALHIAFRGEHPIFYYGQSYLGSLEAHLASPFVLLLGPSVFTVRLLLITLFALFLILLYNLTSKLYSRKLALFSVLLLSFGSLDMLIQELKAFGRYPDILVLSTSLLLLTTHLALTTPTATLTIRRRLLFLLEGILCGLAVWTDQITLPFVGLSLLLLLVFCRREVHGWNLVGLLAGFLLCVSPMVYYNVSMPIAHNTFNDIINVNKAMADEMATHNISPWRRLVGSLLFALPAITGFNPVCTPENLPLFGPTTVTTFTCSITQGLWSLGYLVLWGSATVMAVTSLWRHWPRQEPLAKSPAYRTLVLEALRLALLLSAGAILLLYTVSASSAVNPGPTARYLLSMCVALPAILWPLWRGIQTLAFPEKRGERLLFFARVGALLLILVMLVVGTIRTFADTPNAQAAYERQQTLVSYLLTHQQTRIYSEYWTCNRLVFASNENILCSNLDYNLEPGQNRYPEYATIVGHAPSPTYVFPLTSLQAHNFEATRYALDPTHYRRETVAGYVIYSRR</sequence>
<feature type="transmembrane region" description="Helical" evidence="1">
    <location>
        <begin position="356"/>
        <end position="374"/>
    </location>
</feature>
<name>A0ABQ3UMV2_9CHLR</name>
<gene>
    <name evidence="2" type="ORF">KSB_24610</name>
</gene>
<proteinExistence type="predicted"/>
<feature type="transmembrane region" description="Helical" evidence="1">
    <location>
        <begin position="214"/>
        <end position="235"/>
    </location>
</feature>
<feature type="transmembrane region" description="Helical" evidence="1">
    <location>
        <begin position="12"/>
        <end position="33"/>
    </location>
</feature>
<evidence type="ECO:0000313" key="3">
    <source>
        <dbReference type="Proteomes" id="UP000654345"/>
    </source>
</evidence>
<reference evidence="2 3" key="1">
    <citation type="journal article" date="2021" name="Int. J. Syst. Evol. Microbiol.">
        <title>Reticulibacter mediterranei gen. nov., sp. nov., within the new family Reticulibacteraceae fam. nov., and Ktedonospora formicarum gen. nov., sp. nov., Ktedonobacter robiniae sp. nov., Dictyobacter formicarum sp. nov. and Dictyobacter arantiisoli sp. nov., belonging to the class Ktedonobacteria.</title>
        <authorList>
            <person name="Yabe S."/>
            <person name="Zheng Y."/>
            <person name="Wang C.M."/>
            <person name="Sakai Y."/>
            <person name="Abe K."/>
            <person name="Yokota A."/>
            <person name="Donadio S."/>
            <person name="Cavaletti L."/>
            <person name="Monciardini P."/>
        </authorList>
    </citation>
    <scope>NUCLEOTIDE SEQUENCE [LARGE SCALE GENOMIC DNA]</scope>
    <source>
        <strain evidence="2 3">SOSP1-30</strain>
    </source>
</reference>
<feature type="transmembrane region" description="Helical" evidence="1">
    <location>
        <begin position="420"/>
        <end position="441"/>
    </location>
</feature>
<comment type="caution">
    <text evidence="2">The sequence shown here is derived from an EMBL/GenBank/DDBJ whole genome shotgun (WGS) entry which is preliminary data.</text>
</comment>
<feature type="transmembrane region" description="Helical" evidence="1">
    <location>
        <begin position="117"/>
        <end position="134"/>
    </location>
</feature>
<evidence type="ECO:0008006" key="4">
    <source>
        <dbReference type="Google" id="ProtNLM"/>
    </source>
</evidence>
<keyword evidence="1" id="KW-0472">Membrane</keyword>
<evidence type="ECO:0000313" key="2">
    <source>
        <dbReference type="EMBL" id="GHO53986.1"/>
    </source>
</evidence>
<feature type="transmembrane region" description="Helical" evidence="1">
    <location>
        <begin position="175"/>
        <end position="208"/>
    </location>
</feature>
<evidence type="ECO:0000256" key="1">
    <source>
        <dbReference type="SAM" id="Phobius"/>
    </source>
</evidence>